<dbReference type="AlphaFoldDB" id="A0A9D3SL59"/>
<evidence type="ECO:0000313" key="3">
    <source>
        <dbReference type="Proteomes" id="UP000824219"/>
    </source>
</evidence>
<keyword evidence="3" id="KW-1185">Reference proteome</keyword>
<reference evidence="2 3" key="1">
    <citation type="submission" date="2021-06" db="EMBL/GenBank/DDBJ databases">
        <title>Chromosome-level genome assembly of the red-tail catfish (Hemibagrus wyckioides).</title>
        <authorList>
            <person name="Shao F."/>
        </authorList>
    </citation>
    <scope>NUCLEOTIDE SEQUENCE [LARGE SCALE GENOMIC DNA]</scope>
    <source>
        <strain evidence="2">EC202008001</strain>
        <tissue evidence="2">Blood</tissue>
    </source>
</reference>
<dbReference type="EMBL" id="JAHKSW010000010">
    <property type="protein sequence ID" value="KAG7327560.1"/>
    <property type="molecule type" value="Genomic_DNA"/>
</dbReference>
<keyword evidence="1" id="KW-1133">Transmembrane helix</keyword>
<gene>
    <name evidence="2" type="ORF">KOW79_009166</name>
</gene>
<feature type="transmembrane region" description="Helical" evidence="1">
    <location>
        <begin position="84"/>
        <end position="106"/>
    </location>
</feature>
<keyword evidence="1" id="KW-0812">Transmembrane</keyword>
<organism evidence="2 3">
    <name type="scientific">Hemibagrus wyckioides</name>
    <dbReference type="NCBI Taxonomy" id="337641"/>
    <lineage>
        <taxon>Eukaryota</taxon>
        <taxon>Metazoa</taxon>
        <taxon>Chordata</taxon>
        <taxon>Craniata</taxon>
        <taxon>Vertebrata</taxon>
        <taxon>Euteleostomi</taxon>
        <taxon>Actinopterygii</taxon>
        <taxon>Neopterygii</taxon>
        <taxon>Teleostei</taxon>
        <taxon>Ostariophysi</taxon>
        <taxon>Siluriformes</taxon>
        <taxon>Bagridae</taxon>
        <taxon>Hemibagrus</taxon>
    </lineage>
</organism>
<evidence type="ECO:0000313" key="2">
    <source>
        <dbReference type="EMBL" id="KAG7327560.1"/>
    </source>
</evidence>
<feature type="transmembrane region" description="Helical" evidence="1">
    <location>
        <begin position="118"/>
        <end position="136"/>
    </location>
</feature>
<comment type="caution">
    <text evidence="2">The sequence shown here is derived from an EMBL/GenBank/DDBJ whole genome shotgun (WGS) entry which is preliminary data.</text>
</comment>
<keyword evidence="1" id="KW-0472">Membrane</keyword>
<feature type="transmembrane region" description="Helical" evidence="1">
    <location>
        <begin position="54"/>
        <end position="72"/>
    </location>
</feature>
<sequence>MERLLMAEQFVLMKLVNLVGDLVASEVLVAGVFSEVVEEEVVVDMEVTEAMVEKGATVAVVVVVMAVVTVVMEAEIGATAVGKGATVVAAVVATPTGVVATRVVVVEEEDTETTGTRVVMNVLLLAPIETAMTAMLHTSKKSPDSKIIPSLAVLDVLFEDF</sequence>
<accession>A0A9D3SL59</accession>
<name>A0A9D3SL59_9TELE</name>
<dbReference type="Proteomes" id="UP000824219">
    <property type="component" value="Linkage Group LG10"/>
</dbReference>
<proteinExistence type="predicted"/>
<protein>
    <submittedName>
        <fullName evidence="2">Uncharacterized protein</fullName>
    </submittedName>
</protein>
<evidence type="ECO:0000256" key="1">
    <source>
        <dbReference type="SAM" id="Phobius"/>
    </source>
</evidence>